<organism evidence="8 9">
    <name type="scientific">Candidatus Protochlamydia amoebophila</name>
    <dbReference type="NCBI Taxonomy" id="362787"/>
    <lineage>
        <taxon>Bacteria</taxon>
        <taxon>Pseudomonadati</taxon>
        <taxon>Chlamydiota</taxon>
        <taxon>Chlamydiia</taxon>
        <taxon>Parachlamydiales</taxon>
        <taxon>Parachlamydiaceae</taxon>
        <taxon>Candidatus Protochlamydia</taxon>
    </lineage>
</organism>
<evidence type="ECO:0000256" key="2">
    <source>
        <dbReference type="ARBA" id="ARBA00022679"/>
    </source>
</evidence>
<keyword evidence="2 5" id="KW-0808">Transferase</keyword>
<evidence type="ECO:0000256" key="3">
    <source>
        <dbReference type="ARBA" id="ARBA00022691"/>
    </source>
</evidence>
<name>A0A0C1K074_9BACT</name>
<dbReference type="Pfam" id="PF17827">
    <property type="entry name" value="PrmC_N"/>
    <property type="match status" value="1"/>
</dbReference>
<evidence type="ECO:0000256" key="1">
    <source>
        <dbReference type="ARBA" id="ARBA00022603"/>
    </source>
</evidence>
<dbReference type="InterPro" id="IPR004556">
    <property type="entry name" value="HemK-like"/>
</dbReference>
<dbReference type="GO" id="GO:0003676">
    <property type="term" value="F:nucleic acid binding"/>
    <property type="evidence" value="ECO:0007669"/>
    <property type="project" value="InterPro"/>
</dbReference>
<dbReference type="EMBL" id="JSAN01000045">
    <property type="protein sequence ID" value="KIC72922.1"/>
    <property type="molecule type" value="Genomic_DNA"/>
</dbReference>
<feature type="domain" description="Methyltransferase small" evidence="6">
    <location>
        <begin position="111"/>
        <end position="197"/>
    </location>
</feature>
<comment type="catalytic activity">
    <reaction evidence="4 5">
        <text>L-glutaminyl-[peptide chain release factor] + S-adenosyl-L-methionine = N(5)-methyl-L-glutaminyl-[peptide chain release factor] + S-adenosyl-L-homocysteine + H(+)</text>
        <dbReference type="Rhea" id="RHEA:42896"/>
        <dbReference type="Rhea" id="RHEA-COMP:10271"/>
        <dbReference type="Rhea" id="RHEA-COMP:10272"/>
        <dbReference type="ChEBI" id="CHEBI:15378"/>
        <dbReference type="ChEBI" id="CHEBI:30011"/>
        <dbReference type="ChEBI" id="CHEBI:57856"/>
        <dbReference type="ChEBI" id="CHEBI:59789"/>
        <dbReference type="ChEBI" id="CHEBI:61891"/>
        <dbReference type="EC" id="2.1.1.297"/>
    </reaction>
</comment>
<evidence type="ECO:0000313" key="8">
    <source>
        <dbReference type="EMBL" id="KIC72922.1"/>
    </source>
</evidence>
<dbReference type="CDD" id="cd02440">
    <property type="entry name" value="AdoMet_MTases"/>
    <property type="match status" value="1"/>
</dbReference>
<dbReference type="InterPro" id="IPR050320">
    <property type="entry name" value="N5-glutamine_MTase"/>
</dbReference>
<dbReference type="HAMAP" id="MF_02126">
    <property type="entry name" value="RF_methyltr_PrmC"/>
    <property type="match status" value="1"/>
</dbReference>
<sequence>MTSILEGLTFLTHELAKKDKSLAKREAQDLLGSILKCDRSTLYTRHSQDLSLEEWQTCQNYLKRRMKGEPLAYIHGSIDFYGCSIQVNPFVLIPRQETEILVDKISTYLSHQKKLSGKILWDLCSGSGCIGIALKKKFPQLHVVLSDLSSAALSLARSNAQNNQVEVEFLQGDLLEPFEGRKAHFIICNPPYISEAEFKDLDLEVKEFEPKMALVGGETGLEIYQQLAEVLPNYLYPHAKIWFEIGYKQGDSLKKIFKSSYWKRAILENDWAGHHRFFFLENE</sequence>
<dbReference type="GO" id="GO:0102559">
    <property type="term" value="F:peptide chain release factor N(5)-glutamine methyltransferase activity"/>
    <property type="evidence" value="ECO:0007669"/>
    <property type="project" value="UniProtKB-EC"/>
</dbReference>
<dbReference type="InterPro" id="IPR019874">
    <property type="entry name" value="RF_methyltr_PrmC"/>
</dbReference>
<evidence type="ECO:0000313" key="9">
    <source>
        <dbReference type="Proteomes" id="UP000031465"/>
    </source>
</evidence>
<proteinExistence type="inferred from homology"/>
<reference evidence="8 9" key="1">
    <citation type="journal article" date="2014" name="Mol. Biol. Evol.">
        <title>Massive expansion of Ubiquitination-related gene families within the Chlamydiae.</title>
        <authorList>
            <person name="Domman D."/>
            <person name="Collingro A."/>
            <person name="Lagkouvardos I."/>
            <person name="Gehre L."/>
            <person name="Weinmaier T."/>
            <person name="Rattei T."/>
            <person name="Subtil A."/>
            <person name="Horn M."/>
        </authorList>
    </citation>
    <scope>NUCLEOTIDE SEQUENCE [LARGE SCALE GENOMIC DNA]</scope>
    <source>
        <strain evidence="8 9">EI2</strain>
    </source>
</reference>
<comment type="caution">
    <text evidence="5">Lacks conserved residue(s) required for the propagation of feature annotation.</text>
</comment>
<accession>A0A0C1K074</accession>
<dbReference type="NCBIfam" id="TIGR03534">
    <property type="entry name" value="RF_mod_PrmC"/>
    <property type="match status" value="1"/>
</dbReference>
<comment type="similarity">
    <text evidence="5">Belongs to the protein N5-glutamine methyltransferase family. PrmC subfamily.</text>
</comment>
<feature type="binding site" evidence="5">
    <location>
        <begin position="189"/>
        <end position="192"/>
    </location>
    <ligand>
        <name>substrate</name>
    </ligand>
</feature>
<dbReference type="Pfam" id="PF05175">
    <property type="entry name" value="MTS"/>
    <property type="match status" value="1"/>
</dbReference>
<comment type="caution">
    <text evidence="8">The sequence shown here is derived from an EMBL/GenBank/DDBJ whole genome shotgun (WGS) entry which is preliminary data.</text>
</comment>
<evidence type="ECO:0000259" key="7">
    <source>
        <dbReference type="Pfam" id="PF17827"/>
    </source>
</evidence>
<dbReference type="PANTHER" id="PTHR18895:SF74">
    <property type="entry name" value="MTRF1L RELEASE FACTOR GLUTAMINE METHYLTRANSFERASE"/>
    <property type="match status" value="1"/>
</dbReference>
<keyword evidence="1 5" id="KW-0489">Methyltransferase</keyword>
<dbReference type="SUPFAM" id="SSF53335">
    <property type="entry name" value="S-adenosyl-L-methionine-dependent methyltransferases"/>
    <property type="match status" value="1"/>
</dbReference>
<dbReference type="InterPro" id="IPR040758">
    <property type="entry name" value="PrmC_N"/>
</dbReference>
<evidence type="ECO:0000259" key="6">
    <source>
        <dbReference type="Pfam" id="PF05175"/>
    </source>
</evidence>
<dbReference type="PROSITE" id="PS00092">
    <property type="entry name" value="N6_MTASE"/>
    <property type="match status" value="1"/>
</dbReference>
<dbReference type="EC" id="2.1.1.297" evidence="5"/>
<dbReference type="InterPro" id="IPR002052">
    <property type="entry name" value="DNA_methylase_N6_adenine_CS"/>
</dbReference>
<dbReference type="PATRIC" id="fig|362787.3.peg.726"/>
<dbReference type="Gene3D" id="1.10.8.10">
    <property type="entry name" value="DNA helicase RuvA subunit, C-terminal domain"/>
    <property type="match status" value="1"/>
</dbReference>
<comment type="function">
    <text evidence="5">Methylates the class 1 translation termination release factors RF1/PrfA and RF2/PrfB on the glutamine residue of the universally conserved GGQ motif.</text>
</comment>
<feature type="domain" description="Release factor glutamine methyltransferase N-terminal" evidence="7">
    <location>
        <begin position="8"/>
        <end position="76"/>
    </location>
</feature>
<protein>
    <recommendedName>
        <fullName evidence="5">Release factor glutamine methyltransferase</fullName>
        <shortName evidence="5">RF MTase</shortName>
        <ecNumber evidence="5">2.1.1.297</ecNumber>
    </recommendedName>
    <alternativeName>
        <fullName evidence="5">N5-glutamine methyltransferase PrmC</fullName>
    </alternativeName>
    <alternativeName>
        <fullName evidence="5">Protein-(glutamine-N5) MTase PrmC</fullName>
    </alternativeName>
    <alternativeName>
        <fullName evidence="5">Protein-glutamine N-methyltransferase PrmC</fullName>
    </alternativeName>
</protein>
<keyword evidence="3 5" id="KW-0949">S-adenosyl-L-methionine</keyword>
<evidence type="ECO:0000256" key="5">
    <source>
        <dbReference type="HAMAP-Rule" id="MF_02126"/>
    </source>
</evidence>
<feature type="binding site" evidence="5">
    <location>
        <position position="189"/>
    </location>
    <ligand>
        <name>S-adenosyl-L-methionine</name>
        <dbReference type="ChEBI" id="CHEBI:59789"/>
    </ligand>
</feature>
<dbReference type="Gene3D" id="3.40.50.150">
    <property type="entry name" value="Vaccinia Virus protein VP39"/>
    <property type="match status" value="1"/>
</dbReference>
<evidence type="ECO:0000256" key="4">
    <source>
        <dbReference type="ARBA" id="ARBA00048391"/>
    </source>
</evidence>
<dbReference type="InterPro" id="IPR029063">
    <property type="entry name" value="SAM-dependent_MTases_sf"/>
</dbReference>
<dbReference type="GO" id="GO:0032259">
    <property type="term" value="P:methylation"/>
    <property type="evidence" value="ECO:0007669"/>
    <property type="project" value="UniProtKB-KW"/>
</dbReference>
<dbReference type="RefSeq" id="WP_039357352.1">
    <property type="nucleotide sequence ID" value="NZ_JSAN01000045.1"/>
</dbReference>
<dbReference type="InterPro" id="IPR007848">
    <property type="entry name" value="Small_mtfrase_dom"/>
</dbReference>
<feature type="binding site" evidence="5">
    <location>
        <position position="147"/>
    </location>
    <ligand>
        <name>S-adenosyl-L-methionine</name>
        <dbReference type="ChEBI" id="CHEBI:59789"/>
    </ligand>
</feature>
<dbReference type="NCBIfam" id="TIGR00536">
    <property type="entry name" value="hemK_fam"/>
    <property type="match status" value="1"/>
</dbReference>
<gene>
    <name evidence="5 8" type="primary">prmC</name>
    <name evidence="8" type="ORF">DB44_BY00450</name>
</gene>
<dbReference type="Proteomes" id="UP000031465">
    <property type="component" value="Unassembled WGS sequence"/>
</dbReference>
<dbReference type="AlphaFoldDB" id="A0A0C1K074"/>
<dbReference type="PANTHER" id="PTHR18895">
    <property type="entry name" value="HEMK METHYLTRANSFERASE"/>
    <property type="match status" value="1"/>
</dbReference>